<dbReference type="GO" id="GO:0005765">
    <property type="term" value="C:lysosomal membrane"/>
    <property type="evidence" value="ECO:0007669"/>
    <property type="project" value="TreeGrafter"/>
</dbReference>
<dbReference type="PANTHER" id="PTHR23510:SF3">
    <property type="entry name" value="MAJOR FACILITATOR SUPERFAMILY DOMAIN-CONTAINING PROTEIN 8"/>
    <property type="match status" value="1"/>
</dbReference>
<dbReference type="Gene3D" id="1.20.1250.20">
    <property type="entry name" value="MFS general substrate transporter like domains"/>
    <property type="match status" value="1"/>
</dbReference>
<evidence type="ECO:0000256" key="4">
    <source>
        <dbReference type="ARBA" id="ARBA00022989"/>
    </source>
</evidence>
<reference evidence="8" key="1">
    <citation type="submission" date="2022-11" db="UniProtKB">
        <authorList>
            <consortium name="WormBaseParasite"/>
        </authorList>
    </citation>
    <scope>IDENTIFICATION</scope>
</reference>
<dbReference type="GO" id="GO:0012505">
    <property type="term" value="C:endomembrane system"/>
    <property type="evidence" value="ECO:0007669"/>
    <property type="project" value="UniProtKB-SubCell"/>
</dbReference>
<feature type="transmembrane region" description="Helical" evidence="6">
    <location>
        <begin position="36"/>
        <end position="61"/>
    </location>
</feature>
<dbReference type="InterPro" id="IPR051068">
    <property type="entry name" value="MFS_Domain-Containing_Protein"/>
</dbReference>
<keyword evidence="3 6" id="KW-0812">Transmembrane</keyword>
<dbReference type="AlphaFoldDB" id="A0A914CQJ4"/>
<feature type="transmembrane region" description="Helical" evidence="6">
    <location>
        <begin position="101"/>
        <end position="122"/>
    </location>
</feature>
<keyword evidence="4 6" id="KW-1133">Transmembrane helix</keyword>
<evidence type="ECO:0000256" key="3">
    <source>
        <dbReference type="ARBA" id="ARBA00022692"/>
    </source>
</evidence>
<feature type="transmembrane region" description="Helical" evidence="6">
    <location>
        <begin position="166"/>
        <end position="183"/>
    </location>
</feature>
<comment type="subcellular location">
    <subcellularLocation>
        <location evidence="1">Endomembrane system</location>
        <topology evidence="1">Multi-pass membrane protein</topology>
    </subcellularLocation>
</comment>
<dbReference type="Pfam" id="PF07690">
    <property type="entry name" value="MFS_1"/>
    <property type="match status" value="1"/>
</dbReference>
<proteinExistence type="predicted"/>
<keyword evidence="2" id="KW-0813">Transport</keyword>
<name>A0A914CQJ4_9BILA</name>
<keyword evidence="5 6" id="KW-0472">Membrane</keyword>
<dbReference type="SUPFAM" id="SSF103473">
    <property type="entry name" value="MFS general substrate transporter"/>
    <property type="match status" value="1"/>
</dbReference>
<protein>
    <submittedName>
        <fullName evidence="8">Uncharacterized protein</fullName>
    </submittedName>
</protein>
<accession>A0A914CQJ4</accession>
<dbReference type="WBParaSite" id="ACRNAN_scaffold13370.g25522.t1">
    <property type="protein sequence ID" value="ACRNAN_scaffold13370.g25522.t1"/>
    <property type="gene ID" value="ACRNAN_scaffold13370.g25522"/>
</dbReference>
<keyword evidence="7" id="KW-1185">Reference proteome</keyword>
<dbReference type="InterPro" id="IPR011701">
    <property type="entry name" value="MFS"/>
</dbReference>
<dbReference type="Proteomes" id="UP000887540">
    <property type="component" value="Unplaced"/>
</dbReference>
<organism evidence="7 8">
    <name type="scientific">Acrobeloides nanus</name>
    <dbReference type="NCBI Taxonomy" id="290746"/>
    <lineage>
        <taxon>Eukaryota</taxon>
        <taxon>Metazoa</taxon>
        <taxon>Ecdysozoa</taxon>
        <taxon>Nematoda</taxon>
        <taxon>Chromadorea</taxon>
        <taxon>Rhabditida</taxon>
        <taxon>Tylenchina</taxon>
        <taxon>Cephalobomorpha</taxon>
        <taxon>Cephaloboidea</taxon>
        <taxon>Cephalobidae</taxon>
        <taxon>Acrobeloides</taxon>
    </lineage>
</organism>
<evidence type="ECO:0000313" key="8">
    <source>
        <dbReference type="WBParaSite" id="ACRNAN_scaffold13370.g25522.t1"/>
    </source>
</evidence>
<evidence type="ECO:0000256" key="2">
    <source>
        <dbReference type="ARBA" id="ARBA00022448"/>
    </source>
</evidence>
<dbReference type="InterPro" id="IPR036259">
    <property type="entry name" value="MFS_trans_sf"/>
</dbReference>
<dbReference type="GO" id="GO:0022857">
    <property type="term" value="F:transmembrane transporter activity"/>
    <property type="evidence" value="ECO:0007669"/>
    <property type="project" value="InterPro"/>
</dbReference>
<sequence length="210" mass="23039">MKVQKAFAKSLKLAISKTKRPPIVVPEDYPTAWKSIYIVTIVAIMGTFTLQCIIPMVYPYMKQLIPDTTQETYSYLISIGNACGAFSGIIAGFLSNRFGSTTGALIFSKVLAIAAGIVYFFIESFSTGKLVAFFVSVGLFEISSGAHTQYKTHIAMASRDFDRPKAMGWAALAGSVGLILGQWNPYIHNIAYFRSVENLRRTASIHSSPQ</sequence>
<evidence type="ECO:0000256" key="6">
    <source>
        <dbReference type="SAM" id="Phobius"/>
    </source>
</evidence>
<feature type="transmembrane region" description="Helical" evidence="6">
    <location>
        <begin position="73"/>
        <end position="94"/>
    </location>
</feature>
<evidence type="ECO:0000256" key="1">
    <source>
        <dbReference type="ARBA" id="ARBA00004127"/>
    </source>
</evidence>
<evidence type="ECO:0000256" key="5">
    <source>
        <dbReference type="ARBA" id="ARBA00023136"/>
    </source>
</evidence>
<evidence type="ECO:0000313" key="7">
    <source>
        <dbReference type="Proteomes" id="UP000887540"/>
    </source>
</evidence>
<dbReference type="PANTHER" id="PTHR23510">
    <property type="entry name" value="INNER MEMBRANE TRANSPORT PROTEIN YAJR"/>
    <property type="match status" value="1"/>
</dbReference>